<reference evidence="2" key="1">
    <citation type="submission" date="2020-05" db="EMBL/GenBank/DDBJ databases">
        <title>Phylogenomic resolution of chytrid fungi.</title>
        <authorList>
            <person name="Stajich J.E."/>
            <person name="Amses K."/>
            <person name="Simmons R."/>
            <person name="Seto K."/>
            <person name="Myers J."/>
            <person name="Bonds A."/>
            <person name="Quandt C.A."/>
            <person name="Barry K."/>
            <person name="Liu P."/>
            <person name="Grigoriev I."/>
            <person name="Longcore J.E."/>
            <person name="James T.Y."/>
        </authorList>
    </citation>
    <scope>NUCLEOTIDE SEQUENCE</scope>
    <source>
        <strain evidence="2">JEL0318</strain>
    </source>
</reference>
<feature type="region of interest" description="Disordered" evidence="1">
    <location>
        <begin position="103"/>
        <end position="152"/>
    </location>
</feature>
<comment type="caution">
    <text evidence="2">The sequence shown here is derived from an EMBL/GenBank/DDBJ whole genome shotgun (WGS) entry which is preliminary data.</text>
</comment>
<organism evidence="2 3">
    <name type="scientific">Rhizophlyctis rosea</name>
    <dbReference type="NCBI Taxonomy" id="64517"/>
    <lineage>
        <taxon>Eukaryota</taxon>
        <taxon>Fungi</taxon>
        <taxon>Fungi incertae sedis</taxon>
        <taxon>Chytridiomycota</taxon>
        <taxon>Chytridiomycota incertae sedis</taxon>
        <taxon>Chytridiomycetes</taxon>
        <taxon>Rhizophlyctidales</taxon>
        <taxon>Rhizophlyctidaceae</taxon>
        <taxon>Rhizophlyctis</taxon>
    </lineage>
</organism>
<evidence type="ECO:0000313" key="3">
    <source>
        <dbReference type="Proteomes" id="UP001212841"/>
    </source>
</evidence>
<dbReference type="EMBL" id="JADGJD010000348">
    <property type="protein sequence ID" value="KAJ3051888.1"/>
    <property type="molecule type" value="Genomic_DNA"/>
</dbReference>
<protein>
    <submittedName>
        <fullName evidence="2">Uncharacterized protein</fullName>
    </submittedName>
</protein>
<proteinExistence type="predicted"/>
<sequence>MASLLFDDIDYPSDLYTRTGEFTAPIQELLLFAPRIYQPYLVAPNTKNSQSATPWYKSIHVGQAVTSGVADAAAAIARMEVERRRDERERERREEVERLLREERERKEEERSGRRRKGKETRERSPSSENDTSPSSASQQHTTSSQNTPLNTTTVTLTKTTLTTTFTLLSLLSTYQASKHHGHSTFTTHFRTLLSTSTSLLTSTNTWIKTRNTLSLPVPSFILRDVRNLQTLIENLHRLDMGPTHDTSTIATWTAGAVSTAMIAGGTAFSSSSGVVVAKVGMAGLVAACFYGASLWGRYASGVYTESFEVVSRRAEGLVKEIEGGREAVGRVLRDFGRDGEGLKEDGNFREENAKINGHMDSDTKRPQVSSKNRREASPQSHRPKFITPFSDEYWE</sequence>
<accession>A0AAD5SK06</accession>
<feature type="compositionally biased region" description="Basic and acidic residues" evidence="1">
    <location>
        <begin position="342"/>
        <end position="366"/>
    </location>
</feature>
<gene>
    <name evidence="2" type="ORF">HK097_007102</name>
</gene>
<feature type="compositionally biased region" description="Low complexity" evidence="1">
    <location>
        <begin position="127"/>
        <end position="152"/>
    </location>
</feature>
<feature type="compositionally biased region" description="Basic and acidic residues" evidence="1">
    <location>
        <begin position="103"/>
        <end position="112"/>
    </location>
</feature>
<evidence type="ECO:0000313" key="2">
    <source>
        <dbReference type="EMBL" id="KAJ3051888.1"/>
    </source>
</evidence>
<name>A0AAD5SK06_9FUNG</name>
<evidence type="ECO:0000256" key="1">
    <source>
        <dbReference type="SAM" id="MobiDB-lite"/>
    </source>
</evidence>
<keyword evidence="3" id="KW-1185">Reference proteome</keyword>
<dbReference type="AlphaFoldDB" id="A0AAD5SK06"/>
<feature type="region of interest" description="Disordered" evidence="1">
    <location>
        <begin position="342"/>
        <end position="396"/>
    </location>
</feature>
<dbReference type="Proteomes" id="UP001212841">
    <property type="component" value="Unassembled WGS sequence"/>
</dbReference>